<reference evidence="2 3" key="1">
    <citation type="submission" date="2023-06" db="EMBL/GenBank/DDBJ databases">
        <title>Alkalimonas sp., MEB004 an alkaliphilic bacterium isolated from Lonar Lake, India.</title>
        <authorList>
            <person name="Joshi A."/>
            <person name="Thite S."/>
        </authorList>
    </citation>
    <scope>NUCLEOTIDE SEQUENCE [LARGE SCALE GENOMIC DNA]</scope>
    <source>
        <strain evidence="2 3">MEB004</strain>
    </source>
</reference>
<keyword evidence="1" id="KW-0732">Signal</keyword>
<feature type="chain" id="PRO_5046119702" evidence="1">
    <location>
        <begin position="22"/>
        <end position="279"/>
    </location>
</feature>
<dbReference type="EMBL" id="JAUGZK010000018">
    <property type="protein sequence ID" value="MEE2025901.1"/>
    <property type="molecule type" value="Genomic_DNA"/>
</dbReference>
<dbReference type="Proteomes" id="UP001339167">
    <property type="component" value="Unassembled WGS sequence"/>
</dbReference>
<evidence type="ECO:0000313" key="2">
    <source>
        <dbReference type="EMBL" id="MEE2025901.1"/>
    </source>
</evidence>
<keyword evidence="3" id="KW-1185">Reference proteome</keyword>
<evidence type="ECO:0000313" key="3">
    <source>
        <dbReference type="Proteomes" id="UP001339167"/>
    </source>
</evidence>
<accession>A0ABU7JJM2</accession>
<gene>
    <name evidence="2" type="ORF">QWF21_16800</name>
</gene>
<protein>
    <submittedName>
        <fullName evidence="2">Uncharacterized protein</fullName>
    </submittedName>
</protein>
<name>A0ABU7JJM2_9GAMM</name>
<comment type="caution">
    <text evidence="2">The sequence shown here is derived from an EMBL/GenBank/DDBJ whole genome shotgun (WGS) entry which is preliminary data.</text>
</comment>
<sequence>MSYNLFIALTLFAFSTAPALADERVRCGKSTLCSVENARAPFVLRNLPMPDGIQASRLPVLINTFSDDRIVDVAFTAELLMSLQQMTERWLQQHTDLAVLPPPAVHNQHYPGLKLSHNAEKQHNYLLAWGASTAFAEAMKQPQYQATDSLLLLFIGRNTLVPRGSIPPYLTQSSWQGRGEKARLGTEFFESLAYQAVLIDRQGEVIAAATEGFQAGTSYYDDGLFWSSLTRSDRRIWYQLNAGDIRQSITECEHNAACPAFQALFQLFANLQLTIKGMH</sequence>
<proteinExistence type="predicted"/>
<evidence type="ECO:0000256" key="1">
    <source>
        <dbReference type="SAM" id="SignalP"/>
    </source>
</evidence>
<organism evidence="2 3">
    <name type="scientific">Alkalimonas mucilaginosa</name>
    <dbReference type="NCBI Taxonomy" id="3057676"/>
    <lineage>
        <taxon>Bacteria</taxon>
        <taxon>Pseudomonadati</taxon>
        <taxon>Pseudomonadota</taxon>
        <taxon>Gammaproteobacteria</taxon>
        <taxon>Alkalimonas</taxon>
    </lineage>
</organism>
<dbReference type="RefSeq" id="WP_330089212.1">
    <property type="nucleotide sequence ID" value="NZ_JAUGZK010000018.1"/>
</dbReference>
<feature type="signal peptide" evidence="1">
    <location>
        <begin position="1"/>
        <end position="21"/>
    </location>
</feature>